<dbReference type="PROSITE" id="PS50802">
    <property type="entry name" value="OTU"/>
    <property type="match status" value="1"/>
</dbReference>
<dbReference type="EMBL" id="KV454407">
    <property type="protein sequence ID" value="ODQ67326.1"/>
    <property type="molecule type" value="Genomic_DNA"/>
</dbReference>
<dbReference type="GO" id="GO:0004843">
    <property type="term" value="F:cysteine-type deubiquitinase activity"/>
    <property type="evidence" value="ECO:0007669"/>
    <property type="project" value="TreeGrafter"/>
</dbReference>
<dbReference type="InterPro" id="IPR049771">
    <property type="entry name" value="OTU2-like_OTU"/>
</dbReference>
<organism evidence="3 4">
    <name type="scientific">Nadsonia fulvescens var. elongata DSM 6958</name>
    <dbReference type="NCBI Taxonomy" id="857566"/>
    <lineage>
        <taxon>Eukaryota</taxon>
        <taxon>Fungi</taxon>
        <taxon>Dikarya</taxon>
        <taxon>Ascomycota</taxon>
        <taxon>Saccharomycotina</taxon>
        <taxon>Dipodascomycetes</taxon>
        <taxon>Dipodascales</taxon>
        <taxon>Dipodascales incertae sedis</taxon>
        <taxon>Nadsonia</taxon>
    </lineage>
</organism>
<gene>
    <name evidence="3" type="ORF">NADFUDRAFT_56142</name>
</gene>
<feature type="compositionally biased region" description="Basic and acidic residues" evidence="1">
    <location>
        <begin position="112"/>
        <end position="123"/>
    </location>
</feature>
<dbReference type="Proteomes" id="UP000095009">
    <property type="component" value="Unassembled WGS sequence"/>
</dbReference>
<keyword evidence="4" id="KW-1185">Reference proteome</keyword>
<reference evidence="3 4" key="1">
    <citation type="journal article" date="2016" name="Proc. Natl. Acad. Sci. U.S.A.">
        <title>Comparative genomics of biotechnologically important yeasts.</title>
        <authorList>
            <person name="Riley R."/>
            <person name="Haridas S."/>
            <person name="Wolfe K.H."/>
            <person name="Lopes M.R."/>
            <person name="Hittinger C.T."/>
            <person name="Goeker M."/>
            <person name="Salamov A.A."/>
            <person name="Wisecaver J.H."/>
            <person name="Long T.M."/>
            <person name="Calvey C.H."/>
            <person name="Aerts A.L."/>
            <person name="Barry K.W."/>
            <person name="Choi C."/>
            <person name="Clum A."/>
            <person name="Coughlan A.Y."/>
            <person name="Deshpande S."/>
            <person name="Douglass A.P."/>
            <person name="Hanson S.J."/>
            <person name="Klenk H.-P."/>
            <person name="LaButti K.M."/>
            <person name="Lapidus A."/>
            <person name="Lindquist E.A."/>
            <person name="Lipzen A.M."/>
            <person name="Meier-Kolthoff J.P."/>
            <person name="Ohm R.A."/>
            <person name="Otillar R.P."/>
            <person name="Pangilinan J.L."/>
            <person name="Peng Y."/>
            <person name="Rokas A."/>
            <person name="Rosa C.A."/>
            <person name="Scheuner C."/>
            <person name="Sibirny A.A."/>
            <person name="Slot J.C."/>
            <person name="Stielow J.B."/>
            <person name="Sun H."/>
            <person name="Kurtzman C.P."/>
            <person name="Blackwell M."/>
            <person name="Grigoriev I.V."/>
            <person name="Jeffries T.W."/>
        </authorList>
    </citation>
    <scope>NUCLEOTIDE SEQUENCE [LARGE SCALE GENOMIC DNA]</scope>
    <source>
        <strain evidence="3 4">DSM 6958</strain>
    </source>
</reference>
<accession>A0A1E3PPG9</accession>
<dbReference type="PANTHER" id="PTHR12419:SF10">
    <property type="entry name" value="DEUBIQUITINASE OTUD6B"/>
    <property type="match status" value="1"/>
</dbReference>
<protein>
    <submittedName>
        <fullName evidence="3">Cysteine proteinase</fullName>
    </submittedName>
</protein>
<dbReference type="InterPro" id="IPR038765">
    <property type="entry name" value="Papain-like_cys_pep_sf"/>
</dbReference>
<evidence type="ECO:0000259" key="2">
    <source>
        <dbReference type="PROSITE" id="PS50802"/>
    </source>
</evidence>
<proteinExistence type="predicted"/>
<dbReference type="AlphaFoldDB" id="A0A1E3PPG9"/>
<dbReference type="CDD" id="cd22762">
    <property type="entry name" value="OTU_fungi_OTU2-like"/>
    <property type="match status" value="1"/>
</dbReference>
<sequence length="324" mass="37283">MSEETNQNSILLEKTEKEIVNRHRKESRDLIATVTSLKKQATKGEKKKKKQILKDCENLEQELKQKHVQELRTFRQHNNDKTEDHGEKVEDGEKEESDDEFSPEKLLAQLELEAKEATEESTKKTANKANPHQDQPKGPKRNRQKERLAKRALRTEEMIEEAKNEAAAQPDLKKIEAENIQALCQIRKLQQHDIAPDGHCLFASVSDQLNTRHNADINFRDLRKQASDFIRSDPDSFSPFLFDEETLSMKDINVYCDELVNTAIWGGDMEILAFSKLYNCPITVIMSGRSALTINENGSNPELMLAYYKHSYGLGEHYNSLRDL</sequence>
<dbReference type="InterPro" id="IPR050704">
    <property type="entry name" value="Peptidase_C85-like"/>
</dbReference>
<feature type="domain" description="OTU" evidence="2">
    <location>
        <begin position="189"/>
        <end position="324"/>
    </location>
</feature>
<dbReference type="Gene3D" id="3.90.70.80">
    <property type="match status" value="1"/>
</dbReference>
<name>A0A1E3PPG9_9ASCO</name>
<dbReference type="PANTHER" id="PTHR12419">
    <property type="entry name" value="OTU DOMAIN CONTAINING PROTEIN"/>
    <property type="match status" value="1"/>
</dbReference>
<evidence type="ECO:0000313" key="4">
    <source>
        <dbReference type="Proteomes" id="UP000095009"/>
    </source>
</evidence>
<evidence type="ECO:0000313" key="3">
    <source>
        <dbReference type="EMBL" id="ODQ67326.1"/>
    </source>
</evidence>
<dbReference type="Pfam" id="PF02338">
    <property type="entry name" value="OTU"/>
    <property type="match status" value="1"/>
</dbReference>
<dbReference type="InterPro" id="IPR003323">
    <property type="entry name" value="OTU_dom"/>
</dbReference>
<dbReference type="SUPFAM" id="SSF54001">
    <property type="entry name" value="Cysteine proteinases"/>
    <property type="match status" value="1"/>
</dbReference>
<feature type="region of interest" description="Disordered" evidence="1">
    <location>
        <begin position="68"/>
        <end position="148"/>
    </location>
</feature>
<dbReference type="OrthoDB" id="415023at2759"/>
<evidence type="ECO:0000256" key="1">
    <source>
        <dbReference type="SAM" id="MobiDB-lite"/>
    </source>
</evidence>
<dbReference type="GO" id="GO:0016579">
    <property type="term" value="P:protein deubiquitination"/>
    <property type="evidence" value="ECO:0007669"/>
    <property type="project" value="TreeGrafter"/>
</dbReference>
<feature type="compositionally biased region" description="Basic and acidic residues" evidence="1">
    <location>
        <begin position="68"/>
        <end position="91"/>
    </location>
</feature>
<feature type="compositionally biased region" description="Acidic residues" evidence="1">
    <location>
        <begin position="92"/>
        <end position="101"/>
    </location>
</feature>
<dbReference type="STRING" id="857566.A0A1E3PPG9"/>